<dbReference type="InterPro" id="IPR018060">
    <property type="entry name" value="HTH_AraC"/>
</dbReference>
<dbReference type="AlphaFoldDB" id="A0A9D1GUC0"/>
<gene>
    <name evidence="6" type="ORF">IAC39_06630</name>
</gene>
<dbReference type="GO" id="GO:0043565">
    <property type="term" value="F:sequence-specific DNA binding"/>
    <property type="evidence" value="ECO:0007669"/>
    <property type="project" value="InterPro"/>
</dbReference>
<dbReference type="InterPro" id="IPR020449">
    <property type="entry name" value="Tscrpt_reg_AraC-type_HTH"/>
</dbReference>
<reference evidence="6" key="2">
    <citation type="journal article" date="2021" name="PeerJ">
        <title>Extensive microbial diversity within the chicken gut microbiome revealed by metagenomics and culture.</title>
        <authorList>
            <person name="Gilroy R."/>
            <person name="Ravi A."/>
            <person name="Getino M."/>
            <person name="Pursley I."/>
            <person name="Horton D.L."/>
            <person name="Alikhan N.F."/>
            <person name="Baker D."/>
            <person name="Gharbi K."/>
            <person name="Hall N."/>
            <person name="Watson M."/>
            <person name="Adriaenssens E.M."/>
            <person name="Foster-Nyarko E."/>
            <person name="Jarju S."/>
            <person name="Secka A."/>
            <person name="Antonio M."/>
            <person name="Oren A."/>
            <person name="Chaudhuri R.R."/>
            <person name="La Ragione R."/>
            <person name="Hildebrand F."/>
            <person name="Pallen M.J."/>
        </authorList>
    </citation>
    <scope>NUCLEOTIDE SEQUENCE</scope>
    <source>
        <strain evidence="6">CHK33-4379</strain>
    </source>
</reference>
<keyword evidence="1" id="KW-0805">Transcription regulation</keyword>
<proteinExistence type="predicted"/>
<dbReference type="Pfam" id="PF02311">
    <property type="entry name" value="AraC_binding"/>
    <property type="match status" value="1"/>
</dbReference>
<feature type="compositionally biased region" description="Basic and acidic residues" evidence="4">
    <location>
        <begin position="283"/>
        <end position="302"/>
    </location>
</feature>
<dbReference type="Gene3D" id="1.10.10.60">
    <property type="entry name" value="Homeodomain-like"/>
    <property type="match status" value="2"/>
</dbReference>
<dbReference type="GO" id="GO:0003700">
    <property type="term" value="F:DNA-binding transcription factor activity"/>
    <property type="evidence" value="ECO:0007669"/>
    <property type="project" value="InterPro"/>
</dbReference>
<name>A0A9D1GUC0_9FIRM</name>
<evidence type="ECO:0000256" key="2">
    <source>
        <dbReference type="ARBA" id="ARBA00023125"/>
    </source>
</evidence>
<dbReference type="PANTHER" id="PTHR43280:SF28">
    <property type="entry name" value="HTH-TYPE TRANSCRIPTIONAL ACTIVATOR RHAS"/>
    <property type="match status" value="1"/>
</dbReference>
<keyword evidence="2" id="KW-0238">DNA-binding</keyword>
<dbReference type="Proteomes" id="UP000824136">
    <property type="component" value="Unassembled WGS sequence"/>
</dbReference>
<keyword evidence="3" id="KW-0804">Transcription</keyword>
<dbReference type="SUPFAM" id="SSF46689">
    <property type="entry name" value="Homeodomain-like"/>
    <property type="match status" value="2"/>
</dbReference>
<sequence length="315" mass="36538">MQEFYFALLGDEVKLPVYLTGVGSTDPEWHCIRPSGHVYHQVTYTASGEGTLTVDGEVYRIAKGSGFFLPAFYPHEYHAKDGSNWETHWVTFSGSCISEIMEKLDFSKPVVFRVGEISTLEKLWEKMLKTIHSQSIYSGYANSAYLYSFLVELNKLISCPASSRENHRTEQLKTIIDYIDKNYSDEISLTQLAKIVGLSPQYICRIFKECMNMRPFEHLTKKRIFEAKKLLLDTDCSINEISKRVGYNDCSYFCAVFKKQENVSPAEYRMIYAERSARRMEKEAKRLASEMRKLNRERKEHEPEEEVISPEEEQA</sequence>
<evidence type="ECO:0000313" key="6">
    <source>
        <dbReference type="EMBL" id="HIT59369.1"/>
    </source>
</evidence>
<dbReference type="PROSITE" id="PS01124">
    <property type="entry name" value="HTH_ARAC_FAMILY_2"/>
    <property type="match status" value="1"/>
</dbReference>
<evidence type="ECO:0000259" key="5">
    <source>
        <dbReference type="PROSITE" id="PS01124"/>
    </source>
</evidence>
<evidence type="ECO:0000256" key="3">
    <source>
        <dbReference type="ARBA" id="ARBA00023163"/>
    </source>
</evidence>
<dbReference type="EMBL" id="DVLL01000021">
    <property type="protein sequence ID" value="HIT59369.1"/>
    <property type="molecule type" value="Genomic_DNA"/>
</dbReference>
<dbReference type="Gene3D" id="2.60.120.280">
    <property type="entry name" value="Regulatory protein AraC"/>
    <property type="match status" value="1"/>
</dbReference>
<reference evidence="6" key="1">
    <citation type="submission" date="2020-10" db="EMBL/GenBank/DDBJ databases">
        <authorList>
            <person name="Gilroy R."/>
        </authorList>
    </citation>
    <scope>NUCLEOTIDE SEQUENCE</scope>
    <source>
        <strain evidence="6">CHK33-4379</strain>
    </source>
</reference>
<dbReference type="SMART" id="SM00342">
    <property type="entry name" value="HTH_ARAC"/>
    <property type="match status" value="1"/>
</dbReference>
<dbReference type="InterPro" id="IPR037923">
    <property type="entry name" value="HTH-like"/>
</dbReference>
<dbReference type="Pfam" id="PF12833">
    <property type="entry name" value="HTH_18"/>
    <property type="match status" value="1"/>
</dbReference>
<dbReference type="SUPFAM" id="SSF51215">
    <property type="entry name" value="Regulatory protein AraC"/>
    <property type="match status" value="1"/>
</dbReference>
<dbReference type="InterPro" id="IPR003313">
    <property type="entry name" value="AraC-bd"/>
</dbReference>
<dbReference type="InterPro" id="IPR009057">
    <property type="entry name" value="Homeodomain-like_sf"/>
</dbReference>
<evidence type="ECO:0000256" key="4">
    <source>
        <dbReference type="SAM" id="MobiDB-lite"/>
    </source>
</evidence>
<dbReference type="PRINTS" id="PR00032">
    <property type="entry name" value="HTHARAC"/>
</dbReference>
<dbReference type="PANTHER" id="PTHR43280">
    <property type="entry name" value="ARAC-FAMILY TRANSCRIPTIONAL REGULATOR"/>
    <property type="match status" value="1"/>
</dbReference>
<organism evidence="6 7">
    <name type="scientific">Candidatus Faeciplasma pullistercoris</name>
    <dbReference type="NCBI Taxonomy" id="2840800"/>
    <lineage>
        <taxon>Bacteria</taxon>
        <taxon>Bacillati</taxon>
        <taxon>Bacillota</taxon>
        <taxon>Clostridia</taxon>
        <taxon>Eubacteriales</taxon>
        <taxon>Oscillospiraceae</taxon>
        <taxon>Oscillospiraceae incertae sedis</taxon>
        <taxon>Candidatus Faeciplasma</taxon>
    </lineage>
</organism>
<accession>A0A9D1GUC0</accession>
<evidence type="ECO:0000256" key="1">
    <source>
        <dbReference type="ARBA" id="ARBA00023015"/>
    </source>
</evidence>
<protein>
    <submittedName>
        <fullName evidence="6">AraC family transcriptional regulator</fullName>
    </submittedName>
</protein>
<feature type="compositionally biased region" description="Acidic residues" evidence="4">
    <location>
        <begin position="303"/>
        <end position="315"/>
    </location>
</feature>
<feature type="region of interest" description="Disordered" evidence="4">
    <location>
        <begin position="283"/>
        <end position="315"/>
    </location>
</feature>
<comment type="caution">
    <text evidence="6">The sequence shown here is derived from an EMBL/GenBank/DDBJ whole genome shotgun (WGS) entry which is preliminary data.</text>
</comment>
<feature type="domain" description="HTH araC/xylS-type" evidence="5">
    <location>
        <begin position="173"/>
        <end position="271"/>
    </location>
</feature>
<evidence type="ECO:0000313" key="7">
    <source>
        <dbReference type="Proteomes" id="UP000824136"/>
    </source>
</evidence>